<reference evidence="1 2" key="1">
    <citation type="submission" date="2018-02" db="EMBL/GenBank/DDBJ databases">
        <title>The genomes of Aspergillus section Nigri reveals drivers in fungal speciation.</title>
        <authorList>
            <consortium name="DOE Joint Genome Institute"/>
            <person name="Vesth T.C."/>
            <person name="Nybo J."/>
            <person name="Theobald S."/>
            <person name="Brandl J."/>
            <person name="Frisvad J.C."/>
            <person name="Nielsen K.F."/>
            <person name="Lyhne E.K."/>
            <person name="Kogle M.E."/>
            <person name="Kuo A."/>
            <person name="Riley R."/>
            <person name="Clum A."/>
            <person name="Nolan M."/>
            <person name="Lipzen A."/>
            <person name="Salamov A."/>
            <person name="Henrissat B."/>
            <person name="Wiebenga A."/>
            <person name="De vries R.P."/>
            <person name="Grigoriev I.V."/>
            <person name="Mortensen U.H."/>
            <person name="Andersen M.R."/>
            <person name="Baker S.E."/>
        </authorList>
    </citation>
    <scope>NUCLEOTIDE SEQUENCE [LARGE SCALE GENOMIC DNA]</scope>
    <source>
        <strain evidence="1 2">CBS 101889</strain>
    </source>
</reference>
<sequence>MDDRENDLIERKLKRPKYEPTFTHADYTVGWICPLQIELVAALEMLDEEHTKLPQQPADHNVYHLGSISGHNVVIAGMWQTGNTTAATVVAQMRMTFPSGVPVVTEHGMVRLGHVVVSKPTGQLPGVIQYDRGKAQDGEFVRTGALAPPPPVLLLAAEALAAQRARSRQDPLLQNIRRFDTSLPGLCCYQFPGNDKDYLFPADYKHLRPRTSCDVAQCDLTQRISRDEDGIYKSDEWIIVHRGTIASGELVVKDAVKRDLLSQEDDILCFEMESAGALSDFPCLVIRGISNYCDSHKSDQWQGYASAAAAAYARQLFFYIPMEQET</sequence>
<dbReference type="PANTHER" id="PTHR46082:SF11">
    <property type="entry name" value="AAA+ ATPASE DOMAIN-CONTAINING PROTEIN-RELATED"/>
    <property type="match status" value="1"/>
</dbReference>
<dbReference type="Gene3D" id="3.40.50.1580">
    <property type="entry name" value="Nucleoside phosphorylase domain"/>
    <property type="match status" value="1"/>
</dbReference>
<dbReference type="AlphaFoldDB" id="A0A395HLZ0"/>
<name>A0A395HLZ0_ASPHC</name>
<dbReference type="GO" id="GO:0009116">
    <property type="term" value="P:nucleoside metabolic process"/>
    <property type="evidence" value="ECO:0007669"/>
    <property type="project" value="InterPro"/>
</dbReference>
<dbReference type="GeneID" id="37202149"/>
<evidence type="ECO:0000313" key="2">
    <source>
        <dbReference type="Proteomes" id="UP000248961"/>
    </source>
</evidence>
<dbReference type="VEuPathDB" id="FungiDB:BO97DRAFT_437598"/>
<dbReference type="RefSeq" id="XP_025547663.1">
    <property type="nucleotide sequence ID" value="XM_025697860.1"/>
</dbReference>
<dbReference type="InterPro" id="IPR053137">
    <property type="entry name" value="NLR-like"/>
</dbReference>
<dbReference type="SUPFAM" id="SSF53167">
    <property type="entry name" value="Purine and uridine phosphorylases"/>
    <property type="match status" value="1"/>
</dbReference>
<dbReference type="Proteomes" id="UP000248961">
    <property type="component" value="Unassembled WGS sequence"/>
</dbReference>
<keyword evidence="2" id="KW-1185">Reference proteome</keyword>
<proteinExistence type="predicted"/>
<gene>
    <name evidence="1" type="ORF">BO97DRAFT_437598</name>
</gene>
<dbReference type="STRING" id="1450537.A0A395HLZ0"/>
<dbReference type="GO" id="GO:0003824">
    <property type="term" value="F:catalytic activity"/>
    <property type="evidence" value="ECO:0007669"/>
    <property type="project" value="InterPro"/>
</dbReference>
<organism evidence="1 2">
    <name type="scientific">Aspergillus homomorphus (strain CBS 101889)</name>
    <dbReference type="NCBI Taxonomy" id="1450537"/>
    <lineage>
        <taxon>Eukaryota</taxon>
        <taxon>Fungi</taxon>
        <taxon>Dikarya</taxon>
        <taxon>Ascomycota</taxon>
        <taxon>Pezizomycotina</taxon>
        <taxon>Eurotiomycetes</taxon>
        <taxon>Eurotiomycetidae</taxon>
        <taxon>Eurotiales</taxon>
        <taxon>Aspergillaceae</taxon>
        <taxon>Aspergillus</taxon>
        <taxon>Aspergillus subgen. Circumdati</taxon>
    </lineage>
</organism>
<dbReference type="EMBL" id="KZ824313">
    <property type="protein sequence ID" value="RAL08509.1"/>
    <property type="molecule type" value="Genomic_DNA"/>
</dbReference>
<dbReference type="InterPro" id="IPR035994">
    <property type="entry name" value="Nucleoside_phosphorylase_sf"/>
</dbReference>
<protein>
    <submittedName>
        <fullName evidence="1">Ankyrin repeat protein</fullName>
    </submittedName>
</protein>
<evidence type="ECO:0000313" key="1">
    <source>
        <dbReference type="EMBL" id="RAL08509.1"/>
    </source>
</evidence>
<accession>A0A395HLZ0</accession>
<dbReference type="OrthoDB" id="1577640at2759"/>
<dbReference type="PANTHER" id="PTHR46082">
    <property type="entry name" value="ATP/GTP-BINDING PROTEIN-RELATED"/>
    <property type="match status" value="1"/>
</dbReference>